<sequence length="326" mass="35710">MAKKDAKGTVLAGAESTVDSLSFPGPLITMPRQNGEFNLNVVNQLRDTSMLVTTITHWHGFFQHGSSWADGPVGATQCPITPNHSFKYSFNAKDQAGTFWYHSHHSTQYCDGLRGPLVVYDPNDPHKALYDVDDPSTGYRFRLVSISCDPNFILSINNHNMLLIEADSENILRLKVNSLQFFVGQRYSFVLNANQNQIPNVGTTGFTNGINSAILRHVRAPAVEPTSVSSTSNPIGAKTAQELMPTGSYYILPPNAVIEVNLPGGSAGRPHPIHLRGPAFDVIQSAGSSTRNYVNPVRRDVLVSVCAEWDRLCPLYEAFPAQTSLP</sequence>
<dbReference type="Proteomes" id="UP000807306">
    <property type="component" value="Unassembled WGS sequence"/>
</dbReference>
<keyword evidence="4" id="KW-0186">Copper</keyword>
<keyword evidence="3" id="KW-0560">Oxidoreductase</keyword>
<dbReference type="EMBL" id="MU157841">
    <property type="protein sequence ID" value="KAF9530273.1"/>
    <property type="molecule type" value="Genomic_DNA"/>
</dbReference>
<evidence type="ECO:0000256" key="2">
    <source>
        <dbReference type="ARBA" id="ARBA00022723"/>
    </source>
</evidence>
<dbReference type="GO" id="GO:0052716">
    <property type="term" value="F:hydroquinone:oxygen oxidoreductase activity"/>
    <property type="evidence" value="ECO:0007669"/>
    <property type="project" value="UniProtKB-EC"/>
</dbReference>
<evidence type="ECO:0000256" key="3">
    <source>
        <dbReference type="ARBA" id="ARBA00023002"/>
    </source>
</evidence>
<keyword evidence="5" id="KW-1015">Disulfide bond</keyword>
<dbReference type="AlphaFoldDB" id="A0A9P6EIG3"/>
<evidence type="ECO:0000259" key="7">
    <source>
        <dbReference type="Pfam" id="PF00394"/>
    </source>
</evidence>
<evidence type="ECO:0000313" key="11">
    <source>
        <dbReference type="Proteomes" id="UP000807306"/>
    </source>
</evidence>
<evidence type="ECO:0000256" key="6">
    <source>
        <dbReference type="ARBA" id="ARBA00023180"/>
    </source>
</evidence>
<comment type="caution">
    <text evidence="10">The sequence shown here is derived from an EMBL/GenBank/DDBJ whole genome shotgun (WGS) entry which is preliminary data.</text>
</comment>
<dbReference type="PANTHER" id="PTHR11709:SF511">
    <property type="entry name" value="LACCASE"/>
    <property type="match status" value="1"/>
</dbReference>
<comment type="similarity">
    <text evidence="1">Belongs to the multicopper oxidase family.</text>
</comment>
<organism evidence="10 11">
    <name type="scientific">Crepidotus variabilis</name>
    <dbReference type="NCBI Taxonomy" id="179855"/>
    <lineage>
        <taxon>Eukaryota</taxon>
        <taxon>Fungi</taxon>
        <taxon>Dikarya</taxon>
        <taxon>Basidiomycota</taxon>
        <taxon>Agaricomycotina</taxon>
        <taxon>Agaricomycetes</taxon>
        <taxon>Agaricomycetidae</taxon>
        <taxon>Agaricales</taxon>
        <taxon>Agaricineae</taxon>
        <taxon>Crepidotaceae</taxon>
        <taxon>Crepidotus</taxon>
    </lineage>
</organism>
<keyword evidence="11" id="KW-1185">Reference proteome</keyword>
<dbReference type="Pfam" id="PF00394">
    <property type="entry name" value="Cu-oxidase"/>
    <property type="match status" value="1"/>
</dbReference>
<feature type="domain" description="Plastocyanin-like" evidence="9">
    <location>
        <begin position="22"/>
        <end position="123"/>
    </location>
</feature>
<dbReference type="InterPro" id="IPR001117">
    <property type="entry name" value="Cu-oxidase_2nd"/>
</dbReference>
<evidence type="ECO:0000256" key="4">
    <source>
        <dbReference type="ARBA" id="ARBA00023008"/>
    </source>
</evidence>
<feature type="domain" description="Plastocyanin-like" evidence="8">
    <location>
        <begin position="237"/>
        <end position="302"/>
    </location>
</feature>
<dbReference type="PROSITE" id="PS00079">
    <property type="entry name" value="MULTICOPPER_OXIDASE1"/>
    <property type="match status" value="1"/>
</dbReference>
<accession>A0A9P6EIG3</accession>
<evidence type="ECO:0000313" key="10">
    <source>
        <dbReference type="EMBL" id="KAF9530273.1"/>
    </source>
</evidence>
<dbReference type="InterPro" id="IPR045087">
    <property type="entry name" value="Cu-oxidase_fam"/>
</dbReference>
<dbReference type="FunFam" id="2.60.40.420:FF:000045">
    <property type="entry name" value="Laccase 2"/>
    <property type="match status" value="1"/>
</dbReference>
<name>A0A9P6EIG3_9AGAR</name>
<dbReference type="InterPro" id="IPR011707">
    <property type="entry name" value="Cu-oxidase-like_N"/>
</dbReference>
<evidence type="ECO:0000256" key="1">
    <source>
        <dbReference type="ARBA" id="ARBA00010609"/>
    </source>
</evidence>
<gene>
    <name evidence="10" type="ORF">CPB83DRAFT_868719</name>
</gene>
<evidence type="ECO:0000259" key="9">
    <source>
        <dbReference type="Pfam" id="PF07732"/>
    </source>
</evidence>
<dbReference type="GO" id="GO:0005507">
    <property type="term" value="F:copper ion binding"/>
    <property type="evidence" value="ECO:0007669"/>
    <property type="project" value="InterPro"/>
</dbReference>
<feature type="domain" description="Plastocyanin-like" evidence="7">
    <location>
        <begin position="135"/>
        <end position="216"/>
    </location>
</feature>
<dbReference type="Gene3D" id="2.60.40.420">
    <property type="entry name" value="Cupredoxins - blue copper proteins"/>
    <property type="match status" value="2"/>
</dbReference>
<dbReference type="SUPFAM" id="SSF49503">
    <property type="entry name" value="Cupredoxins"/>
    <property type="match status" value="3"/>
</dbReference>
<keyword evidence="2" id="KW-0479">Metal-binding</keyword>
<dbReference type="InterPro" id="IPR033138">
    <property type="entry name" value="Cu_oxidase_CS"/>
</dbReference>
<protein>
    <submittedName>
        <fullName evidence="10">Multicopper oxidase-domain-containing protein</fullName>
    </submittedName>
</protein>
<keyword evidence="6" id="KW-0325">Glycoprotein</keyword>
<evidence type="ECO:0000259" key="8">
    <source>
        <dbReference type="Pfam" id="PF07731"/>
    </source>
</evidence>
<dbReference type="Pfam" id="PF07732">
    <property type="entry name" value="Cu-oxidase_3"/>
    <property type="match status" value="1"/>
</dbReference>
<dbReference type="InterPro" id="IPR008972">
    <property type="entry name" value="Cupredoxin"/>
</dbReference>
<dbReference type="PANTHER" id="PTHR11709">
    <property type="entry name" value="MULTI-COPPER OXIDASE"/>
    <property type="match status" value="1"/>
</dbReference>
<dbReference type="GO" id="GO:0005576">
    <property type="term" value="C:extracellular region"/>
    <property type="evidence" value="ECO:0007669"/>
    <property type="project" value="UniProtKB-SubCell"/>
</dbReference>
<reference evidence="10" key="1">
    <citation type="submission" date="2020-11" db="EMBL/GenBank/DDBJ databases">
        <authorList>
            <consortium name="DOE Joint Genome Institute"/>
            <person name="Ahrendt S."/>
            <person name="Riley R."/>
            <person name="Andreopoulos W."/>
            <person name="Labutti K."/>
            <person name="Pangilinan J."/>
            <person name="Ruiz-Duenas F.J."/>
            <person name="Barrasa J.M."/>
            <person name="Sanchez-Garcia M."/>
            <person name="Camarero S."/>
            <person name="Miyauchi S."/>
            <person name="Serrano A."/>
            <person name="Linde D."/>
            <person name="Babiker R."/>
            <person name="Drula E."/>
            <person name="Ayuso-Fernandez I."/>
            <person name="Pacheco R."/>
            <person name="Padilla G."/>
            <person name="Ferreira P."/>
            <person name="Barriuso J."/>
            <person name="Kellner H."/>
            <person name="Castanera R."/>
            <person name="Alfaro M."/>
            <person name="Ramirez L."/>
            <person name="Pisabarro A.G."/>
            <person name="Kuo A."/>
            <person name="Tritt A."/>
            <person name="Lipzen A."/>
            <person name="He G."/>
            <person name="Yan M."/>
            <person name="Ng V."/>
            <person name="Cullen D."/>
            <person name="Martin F."/>
            <person name="Rosso M.-N."/>
            <person name="Henrissat B."/>
            <person name="Hibbett D."/>
            <person name="Martinez A.T."/>
            <person name="Grigoriev I.V."/>
        </authorList>
    </citation>
    <scope>NUCLEOTIDE SEQUENCE</scope>
    <source>
        <strain evidence="10">CBS 506.95</strain>
    </source>
</reference>
<dbReference type="Pfam" id="PF07731">
    <property type="entry name" value="Cu-oxidase_2"/>
    <property type="match status" value="1"/>
</dbReference>
<proteinExistence type="inferred from homology"/>
<dbReference type="InterPro" id="IPR011706">
    <property type="entry name" value="Cu-oxidase_C"/>
</dbReference>
<dbReference type="OrthoDB" id="2121828at2759"/>
<evidence type="ECO:0000256" key="5">
    <source>
        <dbReference type="ARBA" id="ARBA00023157"/>
    </source>
</evidence>